<organism evidence="1 2">
    <name type="scientific">Bactrocera dorsalis</name>
    <name type="common">Oriental fruit fly</name>
    <name type="synonym">Dacus dorsalis</name>
    <dbReference type="NCBI Taxonomy" id="27457"/>
    <lineage>
        <taxon>Eukaryota</taxon>
        <taxon>Metazoa</taxon>
        <taxon>Ecdysozoa</taxon>
        <taxon>Arthropoda</taxon>
        <taxon>Hexapoda</taxon>
        <taxon>Insecta</taxon>
        <taxon>Pterygota</taxon>
        <taxon>Neoptera</taxon>
        <taxon>Endopterygota</taxon>
        <taxon>Diptera</taxon>
        <taxon>Brachycera</taxon>
        <taxon>Muscomorpha</taxon>
        <taxon>Tephritoidea</taxon>
        <taxon>Tephritidae</taxon>
        <taxon>Bactrocera</taxon>
        <taxon>Bactrocera</taxon>
    </lineage>
</organism>
<evidence type="ECO:0000313" key="1">
    <source>
        <dbReference type="Proteomes" id="UP001652620"/>
    </source>
</evidence>
<keyword evidence="1" id="KW-1185">Reference proteome</keyword>
<evidence type="ECO:0000313" key="2">
    <source>
        <dbReference type="RefSeq" id="XP_049308694.1"/>
    </source>
</evidence>
<reference evidence="2" key="1">
    <citation type="submission" date="2025-08" db="UniProtKB">
        <authorList>
            <consortium name="RefSeq"/>
        </authorList>
    </citation>
    <scope>IDENTIFICATION</scope>
    <source>
        <tissue evidence="2">Adult</tissue>
    </source>
</reference>
<protein>
    <submittedName>
        <fullName evidence="2">Uncharacterized protein LOC109579263</fullName>
    </submittedName>
</protein>
<dbReference type="RefSeq" id="XP_049308694.1">
    <property type="nucleotide sequence ID" value="XM_049452737.1"/>
</dbReference>
<dbReference type="PANTHER" id="PTHR20898:SF0">
    <property type="entry name" value="DAEDALUS ON 3-RELATED"/>
    <property type="match status" value="1"/>
</dbReference>
<gene>
    <name evidence="2" type="primary">LOC109579263</name>
</gene>
<proteinExistence type="predicted"/>
<accession>A0ABM3JHJ3</accession>
<sequence>MVKYENASVLMEAGNSCEASAEQYEDETQSSNGMERMCALKCALVIEVVAVAKAGGGDGEATEPGDDGGNGDGGSGVVSDGYGAVRVPTVIPTNLECDFNREVCDPSNCLLQQGRGKFKYLTANCNFIKPVKALIIDIELLRRNKLGNYESLNMRASVDVCKWEMVKGGNAAINNIMAVSLRRLSTIKCPLRGSINVTRMPLWLFIVEGFLPDAGYKMFIKSNNNAMPVLNLNLSFSVASAKNRK</sequence>
<dbReference type="Proteomes" id="UP001652620">
    <property type="component" value="Chromosome 3"/>
</dbReference>
<dbReference type="GeneID" id="109579263"/>
<dbReference type="PANTHER" id="PTHR20898">
    <property type="entry name" value="DAEDALUS ON 3-RELATED-RELATED"/>
    <property type="match status" value="1"/>
</dbReference>
<name>A0ABM3JHJ3_BACDO</name>